<feature type="compositionally biased region" description="Basic and acidic residues" evidence="1">
    <location>
        <begin position="14"/>
        <end position="28"/>
    </location>
</feature>
<protein>
    <recommendedName>
        <fullName evidence="2">CobE/GbiG C-terminal domain-containing protein</fullName>
    </recommendedName>
</protein>
<dbReference type="Proteomes" id="UP001500063">
    <property type="component" value="Unassembled WGS sequence"/>
</dbReference>
<dbReference type="InterPro" id="IPR036518">
    <property type="entry name" value="CobE/GbiG_C_sf"/>
</dbReference>
<reference evidence="3 4" key="1">
    <citation type="journal article" date="2019" name="Int. J. Syst. Evol. Microbiol.">
        <title>The Global Catalogue of Microorganisms (GCM) 10K type strain sequencing project: providing services to taxonomists for standard genome sequencing and annotation.</title>
        <authorList>
            <consortium name="The Broad Institute Genomics Platform"/>
            <consortium name="The Broad Institute Genome Sequencing Center for Infectious Disease"/>
            <person name="Wu L."/>
            <person name="Ma J."/>
        </authorList>
    </citation>
    <scope>NUCLEOTIDE SEQUENCE [LARGE SCALE GENOMIC DNA]</scope>
    <source>
        <strain evidence="3 4">JCM 4565</strain>
    </source>
</reference>
<dbReference type="InterPro" id="IPR002750">
    <property type="entry name" value="CobE/GbiG_C"/>
</dbReference>
<comment type="caution">
    <text evidence="3">The sequence shown here is derived from an EMBL/GenBank/DDBJ whole genome shotgun (WGS) entry which is preliminary data.</text>
</comment>
<organism evidence="3 4">
    <name type="scientific">Streptomyces blastmyceticus</name>
    <dbReference type="NCBI Taxonomy" id="68180"/>
    <lineage>
        <taxon>Bacteria</taxon>
        <taxon>Bacillati</taxon>
        <taxon>Actinomycetota</taxon>
        <taxon>Actinomycetes</taxon>
        <taxon>Kitasatosporales</taxon>
        <taxon>Streptomycetaceae</taxon>
        <taxon>Streptomyces</taxon>
    </lineage>
</organism>
<keyword evidence="4" id="KW-1185">Reference proteome</keyword>
<dbReference type="PANTHER" id="PTHR47036">
    <property type="entry name" value="COBALT-FACTOR III C(17)-METHYLTRANSFERASE-RELATED"/>
    <property type="match status" value="1"/>
</dbReference>
<name>A0ABN0WPQ5_9ACTN</name>
<dbReference type="InterPro" id="IPR051810">
    <property type="entry name" value="Precorrin_MeTrfase"/>
</dbReference>
<evidence type="ECO:0000256" key="1">
    <source>
        <dbReference type="SAM" id="MobiDB-lite"/>
    </source>
</evidence>
<gene>
    <name evidence="3" type="ORF">GCM10010319_19290</name>
</gene>
<feature type="region of interest" description="Disordered" evidence="1">
    <location>
        <begin position="1"/>
        <end position="28"/>
    </location>
</feature>
<evidence type="ECO:0000259" key="2">
    <source>
        <dbReference type="Pfam" id="PF01890"/>
    </source>
</evidence>
<evidence type="ECO:0000313" key="3">
    <source>
        <dbReference type="EMBL" id="GAA0343340.1"/>
    </source>
</evidence>
<dbReference type="Gene3D" id="3.30.420.180">
    <property type="entry name" value="CobE/GbiG C-terminal domain"/>
    <property type="match status" value="1"/>
</dbReference>
<evidence type="ECO:0000313" key="4">
    <source>
        <dbReference type="Proteomes" id="UP001500063"/>
    </source>
</evidence>
<dbReference type="EMBL" id="BAAABW010000011">
    <property type="protein sequence ID" value="GAA0343340.1"/>
    <property type="molecule type" value="Genomic_DNA"/>
</dbReference>
<accession>A0ABN0WPQ5</accession>
<dbReference type="Pfam" id="PF01890">
    <property type="entry name" value="CbiG_C"/>
    <property type="match status" value="1"/>
</dbReference>
<dbReference type="SUPFAM" id="SSF159664">
    <property type="entry name" value="CobE/GbiG C-terminal domain-like"/>
    <property type="match status" value="1"/>
</dbReference>
<proteinExistence type="predicted"/>
<dbReference type="PANTHER" id="PTHR47036:SF1">
    <property type="entry name" value="COBALT-FACTOR III C(17)-METHYLTRANSFERASE-RELATED"/>
    <property type="match status" value="1"/>
</dbReference>
<feature type="domain" description="CobE/GbiG C-terminal" evidence="2">
    <location>
        <begin position="44"/>
        <end position="158"/>
    </location>
</feature>
<sequence length="162" mass="15734">MAAVGDPLGGPAAEQRHQERAQGDDDRHGSTLLTAALLPAYWYAGVGARRGVGADEVLALIGEALAEAGGGALTALATAGAKAREPGLVEAAARLGVPLLSYGAEALAAVTVPNPSPAALAAVGAPGVAEAAALLAAGPYGVLVVDKRKSARVTCAVARGPG</sequence>